<protein>
    <submittedName>
        <fullName evidence="1">Uncharacterized protein</fullName>
    </submittedName>
</protein>
<keyword evidence="2" id="KW-1185">Reference proteome</keyword>
<dbReference type="AlphaFoldDB" id="A0AAN5CRB8"/>
<proteinExistence type="predicted"/>
<name>A0AAN5CRB8_9BILA</name>
<accession>A0AAN5CRB8</accession>
<gene>
    <name evidence="1" type="ORF">PMAYCL1PPCAC_19340</name>
</gene>
<dbReference type="Proteomes" id="UP001328107">
    <property type="component" value="Unassembled WGS sequence"/>
</dbReference>
<evidence type="ECO:0000313" key="1">
    <source>
        <dbReference type="EMBL" id="GMR49145.1"/>
    </source>
</evidence>
<organism evidence="1 2">
    <name type="scientific">Pristionchus mayeri</name>
    <dbReference type="NCBI Taxonomy" id="1317129"/>
    <lineage>
        <taxon>Eukaryota</taxon>
        <taxon>Metazoa</taxon>
        <taxon>Ecdysozoa</taxon>
        <taxon>Nematoda</taxon>
        <taxon>Chromadorea</taxon>
        <taxon>Rhabditida</taxon>
        <taxon>Rhabditina</taxon>
        <taxon>Diplogasteromorpha</taxon>
        <taxon>Diplogasteroidea</taxon>
        <taxon>Neodiplogasteridae</taxon>
        <taxon>Pristionchus</taxon>
    </lineage>
</organism>
<dbReference type="EMBL" id="BTRK01000004">
    <property type="protein sequence ID" value="GMR49145.1"/>
    <property type="molecule type" value="Genomic_DNA"/>
</dbReference>
<feature type="non-terminal residue" evidence="1">
    <location>
        <position position="1"/>
    </location>
</feature>
<sequence>LTCASPPQPIVSPHGGDSVYFIFIIDNSWPDHKIAQQKALYQMIACEIPRSPKYLVGTIYAYAPKRAPDFEINDKSLTTADRLVETFDDVTERSYQSRAHLPYDRSRCSRMHAVVEVMRLADFSYDASVHTHFIFPTDDSEDEFVNDCDPAWTFKQSARNILKDPSPLHIYLDVIRIGAVKRWTQYGERVQLADWSDRSINQK</sequence>
<evidence type="ECO:0000313" key="2">
    <source>
        <dbReference type="Proteomes" id="UP001328107"/>
    </source>
</evidence>
<reference evidence="2" key="1">
    <citation type="submission" date="2022-10" db="EMBL/GenBank/DDBJ databases">
        <title>Genome assembly of Pristionchus species.</title>
        <authorList>
            <person name="Yoshida K."/>
            <person name="Sommer R.J."/>
        </authorList>
    </citation>
    <scope>NUCLEOTIDE SEQUENCE [LARGE SCALE GENOMIC DNA]</scope>
    <source>
        <strain evidence="2">RS5460</strain>
    </source>
</reference>
<feature type="non-terminal residue" evidence="1">
    <location>
        <position position="203"/>
    </location>
</feature>
<comment type="caution">
    <text evidence="1">The sequence shown here is derived from an EMBL/GenBank/DDBJ whole genome shotgun (WGS) entry which is preliminary data.</text>
</comment>